<dbReference type="AlphaFoldDB" id="A0A645GAS5"/>
<protein>
    <submittedName>
        <fullName evidence="1">Uncharacterized protein</fullName>
    </submittedName>
</protein>
<organism evidence="1">
    <name type="scientific">bioreactor metagenome</name>
    <dbReference type="NCBI Taxonomy" id="1076179"/>
    <lineage>
        <taxon>unclassified sequences</taxon>
        <taxon>metagenomes</taxon>
        <taxon>ecological metagenomes</taxon>
    </lineage>
</organism>
<name>A0A645GAS5_9ZZZZ</name>
<comment type="caution">
    <text evidence="1">The sequence shown here is derived from an EMBL/GenBank/DDBJ whole genome shotgun (WGS) entry which is preliminary data.</text>
</comment>
<gene>
    <name evidence="1" type="ORF">SDC9_170614</name>
</gene>
<dbReference type="EMBL" id="VSSQ01071671">
    <property type="protein sequence ID" value="MPN23226.1"/>
    <property type="molecule type" value="Genomic_DNA"/>
</dbReference>
<evidence type="ECO:0000313" key="1">
    <source>
        <dbReference type="EMBL" id="MPN23226.1"/>
    </source>
</evidence>
<proteinExistence type="predicted"/>
<sequence length="82" mass="9305">MQHLHLHEHKLFSVSDIDGVPGFDDMKIPLRMMILSGQGFDRACSAIDRRIRNLLHQRGQSAAVVHLAVIDDEKIDLIEGYL</sequence>
<accession>A0A645GAS5</accession>
<reference evidence="1" key="1">
    <citation type="submission" date="2019-08" db="EMBL/GenBank/DDBJ databases">
        <authorList>
            <person name="Kucharzyk K."/>
            <person name="Murdoch R.W."/>
            <person name="Higgins S."/>
            <person name="Loffler F."/>
        </authorList>
    </citation>
    <scope>NUCLEOTIDE SEQUENCE</scope>
</reference>